<dbReference type="InterPro" id="IPR003864">
    <property type="entry name" value="CSC1/OSCA1-like_7TM"/>
</dbReference>
<feature type="transmembrane region" description="Helical" evidence="8">
    <location>
        <begin position="148"/>
        <end position="167"/>
    </location>
</feature>
<feature type="compositionally biased region" description="Polar residues" evidence="7">
    <location>
        <begin position="1120"/>
        <end position="1134"/>
    </location>
</feature>
<dbReference type="PANTHER" id="PTHR13018">
    <property type="entry name" value="PROBABLE MEMBRANE PROTEIN DUF221-RELATED"/>
    <property type="match status" value="1"/>
</dbReference>
<feature type="compositionally biased region" description="Basic and acidic residues" evidence="7">
    <location>
        <begin position="1109"/>
        <end position="1119"/>
    </location>
</feature>
<feature type="transmembrane region" description="Helical" evidence="8">
    <location>
        <begin position="210"/>
        <end position="229"/>
    </location>
</feature>
<keyword evidence="5 8" id="KW-1133">Transmembrane helix</keyword>
<feature type="compositionally biased region" description="Low complexity" evidence="7">
    <location>
        <begin position="801"/>
        <end position="815"/>
    </location>
</feature>
<dbReference type="GeneID" id="19011602"/>
<dbReference type="Pfam" id="PF02714">
    <property type="entry name" value="RSN1_7TM"/>
    <property type="match status" value="1"/>
</dbReference>
<feature type="region of interest" description="Disordered" evidence="7">
    <location>
        <begin position="1103"/>
        <end position="1152"/>
    </location>
</feature>
<evidence type="ECO:0000256" key="6">
    <source>
        <dbReference type="ARBA" id="ARBA00023136"/>
    </source>
</evidence>
<dbReference type="Pfam" id="PF13967">
    <property type="entry name" value="RSN1_TM"/>
    <property type="match status" value="1"/>
</dbReference>
<dbReference type="Pfam" id="PF14703">
    <property type="entry name" value="PHM7_cyt"/>
    <property type="match status" value="1"/>
</dbReference>
<evidence type="ECO:0000256" key="1">
    <source>
        <dbReference type="ARBA" id="ARBA00004141"/>
    </source>
</evidence>
<feature type="domain" description="CSC1/OSCA1-like N-terminal transmembrane" evidence="10">
    <location>
        <begin position="30"/>
        <end position="229"/>
    </location>
</feature>
<feature type="transmembrane region" description="Helical" evidence="8">
    <location>
        <begin position="1378"/>
        <end position="1396"/>
    </location>
</feature>
<keyword evidence="6 8" id="KW-0472">Membrane</keyword>
<proteinExistence type="inferred from homology"/>
<feature type="transmembrane region" description="Helical" evidence="8">
    <location>
        <begin position="37"/>
        <end position="54"/>
    </location>
</feature>
<evidence type="ECO:0000256" key="8">
    <source>
        <dbReference type="SAM" id="Phobius"/>
    </source>
</evidence>
<evidence type="ECO:0000256" key="7">
    <source>
        <dbReference type="SAM" id="MobiDB-lite"/>
    </source>
</evidence>
<gene>
    <name evidence="12" type="ordered locus">Bathy15g02170</name>
</gene>
<evidence type="ECO:0000256" key="3">
    <source>
        <dbReference type="ARBA" id="ARBA00022448"/>
    </source>
</evidence>
<feature type="domain" description="CSC1/OSCA1-like cytosolic" evidence="11">
    <location>
        <begin position="1033"/>
        <end position="1223"/>
    </location>
</feature>
<dbReference type="EMBL" id="FO082264">
    <property type="protein sequence ID" value="CCO19959.1"/>
    <property type="molecule type" value="Genomic_DNA"/>
</dbReference>
<keyword evidence="13" id="KW-1185">Reference proteome</keyword>
<evidence type="ECO:0000259" key="11">
    <source>
        <dbReference type="Pfam" id="PF14703"/>
    </source>
</evidence>
<feature type="compositionally biased region" description="Low complexity" evidence="7">
    <location>
        <begin position="563"/>
        <end position="581"/>
    </location>
</feature>
<feature type="domain" description="CSC1/OSCA1-like 7TM region" evidence="9">
    <location>
        <begin position="1238"/>
        <end position="1519"/>
    </location>
</feature>
<protein>
    <recommendedName>
        <fullName evidence="14">ERD4-related membrane protein</fullName>
    </recommendedName>
</protein>
<evidence type="ECO:0000256" key="4">
    <source>
        <dbReference type="ARBA" id="ARBA00022692"/>
    </source>
</evidence>
<evidence type="ECO:0000256" key="5">
    <source>
        <dbReference type="ARBA" id="ARBA00022989"/>
    </source>
</evidence>
<feature type="region of interest" description="Disordered" evidence="7">
    <location>
        <begin position="441"/>
        <end position="714"/>
    </location>
</feature>
<accession>K8EPW1</accession>
<dbReference type="PANTHER" id="PTHR13018:SF5">
    <property type="entry name" value="RE44586P"/>
    <property type="match status" value="1"/>
</dbReference>
<feature type="compositionally biased region" description="Polar residues" evidence="7">
    <location>
        <begin position="608"/>
        <end position="619"/>
    </location>
</feature>
<feature type="compositionally biased region" description="Acidic residues" evidence="7">
    <location>
        <begin position="462"/>
        <end position="476"/>
    </location>
</feature>
<feature type="transmembrane region" description="Helical" evidence="8">
    <location>
        <begin position="1336"/>
        <end position="1358"/>
    </location>
</feature>
<evidence type="ECO:0008006" key="14">
    <source>
        <dbReference type="Google" id="ProtNLM"/>
    </source>
</evidence>
<evidence type="ECO:0000313" key="12">
    <source>
        <dbReference type="EMBL" id="CCO19959.1"/>
    </source>
</evidence>
<feature type="compositionally biased region" description="Polar residues" evidence="7">
    <location>
        <begin position="591"/>
        <end position="601"/>
    </location>
</feature>
<feature type="region of interest" description="Disordered" evidence="7">
    <location>
        <begin position="738"/>
        <end position="775"/>
    </location>
</feature>
<feature type="compositionally biased region" description="Polar residues" evidence="7">
    <location>
        <begin position="333"/>
        <end position="343"/>
    </location>
</feature>
<feature type="transmembrane region" description="Helical" evidence="8">
    <location>
        <begin position="1499"/>
        <end position="1523"/>
    </location>
</feature>
<dbReference type="GO" id="GO:0005227">
    <property type="term" value="F:calcium-activated cation channel activity"/>
    <property type="evidence" value="ECO:0007669"/>
    <property type="project" value="InterPro"/>
</dbReference>
<dbReference type="KEGG" id="bpg:Bathy15g02170"/>
<comment type="subcellular location">
    <subcellularLocation>
        <location evidence="1">Membrane</location>
        <topology evidence="1">Multi-pass membrane protein</topology>
    </subcellularLocation>
</comment>
<feature type="transmembrane region" description="Helical" evidence="8">
    <location>
        <begin position="1448"/>
        <end position="1479"/>
    </location>
</feature>
<name>K8EPW1_9CHLO</name>
<dbReference type="Proteomes" id="UP000198341">
    <property type="component" value="Chromosome 15"/>
</dbReference>
<dbReference type="InterPro" id="IPR032880">
    <property type="entry name" value="CSC1/OSCA1-like_N"/>
</dbReference>
<feature type="region of interest" description="Disordered" evidence="7">
    <location>
        <begin position="320"/>
        <end position="405"/>
    </location>
</feature>
<dbReference type="InterPro" id="IPR045122">
    <property type="entry name" value="Csc1-like"/>
</dbReference>
<feature type="transmembrane region" description="Helical" evidence="8">
    <location>
        <begin position="1294"/>
        <end position="1316"/>
    </location>
</feature>
<feature type="compositionally biased region" description="Polar residues" evidence="7">
    <location>
        <begin position="847"/>
        <end position="856"/>
    </location>
</feature>
<feature type="region of interest" description="Disordered" evidence="7">
    <location>
        <begin position="1003"/>
        <end position="1023"/>
    </location>
</feature>
<dbReference type="InterPro" id="IPR027815">
    <property type="entry name" value="CSC1/OSCA1-like_cyt"/>
</dbReference>
<dbReference type="eggNOG" id="KOG1134">
    <property type="taxonomic scope" value="Eukaryota"/>
</dbReference>
<evidence type="ECO:0000259" key="10">
    <source>
        <dbReference type="Pfam" id="PF13967"/>
    </source>
</evidence>
<feature type="compositionally biased region" description="Polar residues" evidence="7">
    <location>
        <begin position="1003"/>
        <end position="1014"/>
    </location>
</feature>
<evidence type="ECO:0000256" key="2">
    <source>
        <dbReference type="ARBA" id="ARBA00007779"/>
    </source>
</evidence>
<reference evidence="12 13" key="1">
    <citation type="submission" date="2011-10" db="EMBL/GenBank/DDBJ databases">
        <authorList>
            <person name="Genoscope - CEA"/>
        </authorList>
    </citation>
    <scope>NUCLEOTIDE SEQUENCE [LARGE SCALE GENOMIC DNA]</scope>
    <source>
        <strain evidence="12 13">RCC 1105</strain>
    </source>
</reference>
<feature type="compositionally biased region" description="Gly residues" evidence="7">
    <location>
        <begin position="494"/>
        <end position="511"/>
    </location>
</feature>
<keyword evidence="4 8" id="KW-0812">Transmembrane</keyword>
<evidence type="ECO:0000259" key="9">
    <source>
        <dbReference type="Pfam" id="PF02714"/>
    </source>
</evidence>
<evidence type="ECO:0000313" key="13">
    <source>
        <dbReference type="Proteomes" id="UP000198341"/>
    </source>
</evidence>
<organism evidence="12 13">
    <name type="scientific">Bathycoccus prasinos</name>
    <dbReference type="NCBI Taxonomy" id="41875"/>
    <lineage>
        <taxon>Eukaryota</taxon>
        <taxon>Viridiplantae</taxon>
        <taxon>Chlorophyta</taxon>
        <taxon>Mamiellophyceae</taxon>
        <taxon>Mamiellales</taxon>
        <taxon>Bathycoccaceae</taxon>
        <taxon>Bathycoccus</taxon>
    </lineage>
</organism>
<dbReference type="OrthoDB" id="498693at2759"/>
<comment type="similarity">
    <text evidence="2">Belongs to the CSC1 (TC 1.A.17) family.</text>
</comment>
<feature type="compositionally biased region" description="Low complexity" evidence="7">
    <location>
        <begin position="360"/>
        <end position="392"/>
    </location>
</feature>
<dbReference type="RefSeq" id="XP_007508873.1">
    <property type="nucleotide sequence ID" value="XM_007508811.1"/>
</dbReference>
<keyword evidence="3" id="KW-0813">Transport</keyword>
<feature type="region of interest" description="Disordered" evidence="7">
    <location>
        <begin position="801"/>
        <end position="873"/>
    </location>
</feature>
<feature type="compositionally biased region" description="Acidic residues" evidence="7">
    <location>
        <begin position="762"/>
        <end position="775"/>
    </location>
</feature>
<feature type="compositionally biased region" description="Basic and acidic residues" evidence="7">
    <location>
        <begin position="1143"/>
        <end position="1152"/>
    </location>
</feature>
<dbReference type="GO" id="GO:0005886">
    <property type="term" value="C:plasma membrane"/>
    <property type="evidence" value="ECO:0007669"/>
    <property type="project" value="TreeGrafter"/>
</dbReference>
<feature type="compositionally biased region" description="Low complexity" evidence="7">
    <location>
        <begin position="630"/>
        <end position="641"/>
    </location>
</feature>
<sequence>MMMRFKYLLFFAQELLFSHWMETLTKHLSLYTKTTDYFIASFVVLTLFGAYRHANPIYFGRLRLRNLTRPPPPYDKAEFDWRKGIPATRKLSNSYLWVIWFLKQSKAYVTYLYGWIVHVLRVSDKEFIQTAGLDGFAFLRVAQLGVQIFFPVAVVVCAIFIPVHMAICSELNAQYEQDMLEGKDTTLSGAIRSILMQTTAANVPDNASLLWLHVFFFQLITLYVVWLVGKHVKSFTILRQLYLTTKGDTNLWRAVHQPESILVQLVKQGQNVSDEMDVAQIEENLQEVGVRTLAVPSLQRSKDLRSFDLENAPAIVKDGGHTGSVTFFEKQESGSGIPSPTTRRGSEEMPEYGGVSPIRSNNNNYNNNNNASYNSSSHNSSQSGGNNKNSNEGGDGGRGSGSSLMKSMSLMRSTSLGSKAMTAASAKAKANAMIKSQAFKSKGVASLSRRERLGSQSSPAGDDGDDGNFAFDTDEDPSARSVVSVKARQSKASGGKGLFRYGGGRGGGGSAGLNSTSEEKRMPSKNQPPPRHVEKAGDGNGGQLPSSPTSSGGVSIAGTITNTPPSTTSAAASKKPSSPSSVGISLESYAATASPNSSVTKRSGGLFSRNSPKNSSPQQLDYDEAEKMVSSPTSGTSTPTSNDEDEVLDYSPSPLKGNSKSPPGPISESANIRDDADSDDDEERGINPRQQLDRHAGSSRYAPTERPANTRGAGRRILGIFGDMGNLGRSVVGSSMMQANRAARTISGRSRDNNHTRNNNSNDEEDGENALDITDDDVNMLTSSITYSREAAAARNAILNRNTSSGMSTNEESSSQTELNPPQAHRRMSSREENDNKSGGGMFSPQKLAQKQFRQNTGGGHHRRTGSGGSFGNMNYNLDLSEAQKVVEGRSSLENAIRQAQEVQAAIAKNNDGRDVAIDHEWWTGLDVSEDPNVEYSYSDMIGALPDVQQSRSVNTYDPESRKLISVWAENYVILLTNIPKFKSRRHKTLRNILSAKFLTKFGSSSKSEPGRSQQIEEEDTEAKRAYADEQYAAMERMFNEVFGSEFRGMIPVYDHRQTDRLLDQRDEINNKLVQMRGKCATFGEDPQKMADFGREMSFLRQRSVDGSASEKDRAKLQDIESQSNRSLGKSPTFFTIPKARKKETSSDRSSKLADLEHELEVVDSMILEEREKAWNGVPGPSAFAVFETQTAAAMAAQCLLHRGGTNEFVVHPAPGPSDINWQTLLQPKRTSAVRFMFVYPAIVILILTPSTLVATMITSACTLQAPSDSIETFLEWYCDNKEVEGLRLLVSGILPPILLTLWEVFAVSFFLLYLVQSQNVHVSLSATDQRFMKFYYLWGLLNMLIGGITGGAISGIMQQALENGTTVSSLQQQFGTVLPLSSNFFLSFVFYRAVFIPTYRLIFPHPGVICYTVNTYLRCCFGCTPTKRDRTMKYSPRQMRAGREGGLFSVIILLGLTFAVIAPLIAAVCAFFFLTNFIIWRYHLLYVYERGYESNGTVFYSCAELIMWSLVIAQTFVSSVLFSKSAYAPAMFLYLTVPYYLYTSWQKTVAKFGDARSWSVPLGETVKAPATDFGGDIYTHPALRVGARGWHPDVGKVWRGYPGVVSKRTF</sequence>
<feature type="compositionally biased region" description="Polar residues" evidence="7">
    <location>
        <begin position="543"/>
        <end position="562"/>
    </location>
</feature>